<protein>
    <submittedName>
        <fullName evidence="3">Uncharacterized protein</fullName>
    </submittedName>
</protein>
<feature type="compositionally biased region" description="Polar residues" evidence="1">
    <location>
        <begin position="716"/>
        <end position="745"/>
    </location>
</feature>
<dbReference type="EMBL" id="JAIWYP010000003">
    <property type="protein sequence ID" value="KAH3854713.1"/>
    <property type="molecule type" value="Genomic_DNA"/>
</dbReference>
<feature type="region of interest" description="Disordered" evidence="1">
    <location>
        <begin position="902"/>
        <end position="1019"/>
    </location>
</feature>
<feature type="compositionally biased region" description="Gly residues" evidence="1">
    <location>
        <begin position="353"/>
        <end position="370"/>
    </location>
</feature>
<reference evidence="3" key="1">
    <citation type="journal article" date="2019" name="bioRxiv">
        <title>The Genome of the Zebra Mussel, Dreissena polymorpha: A Resource for Invasive Species Research.</title>
        <authorList>
            <person name="McCartney M.A."/>
            <person name="Auch B."/>
            <person name="Kono T."/>
            <person name="Mallez S."/>
            <person name="Zhang Y."/>
            <person name="Obille A."/>
            <person name="Becker A."/>
            <person name="Abrahante J.E."/>
            <person name="Garbe J."/>
            <person name="Badalamenti J.P."/>
            <person name="Herman A."/>
            <person name="Mangelson H."/>
            <person name="Liachko I."/>
            <person name="Sullivan S."/>
            <person name="Sone E.D."/>
            <person name="Koren S."/>
            <person name="Silverstein K.A.T."/>
            <person name="Beckman K.B."/>
            <person name="Gohl D.M."/>
        </authorList>
    </citation>
    <scope>NUCLEOTIDE SEQUENCE</scope>
    <source>
        <strain evidence="3">Duluth1</strain>
        <tissue evidence="3">Whole animal</tissue>
    </source>
</reference>
<feature type="compositionally biased region" description="Gly residues" evidence="1">
    <location>
        <begin position="135"/>
        <end position="144"/>
    </location>
</feature>
<feature type="compositionally biased region" description="Low complexity" evidence="1">
    <location>
        <begin position="552"/>
        <end position="561"/>
    </location>
</feature>
<feature type="compositionally biased region" description="Polar residues" evidence="1">
    <location>
        <begin position="155"/>
        <end position="169"/>
    </location>
</feature>
<feature type="region of interest" description="Disordered" evidence="1">
    <location>
        <begin position="1037"/>
        <end position="1056"/>
    </location>
</feature>
<feature type="region of interest" description="Disordered" evidence="1">
    <location>
        <begin position="98"/>
        <end position="414"/>
    </location>
</feature>
<keyword evidence="4" id="KW-1185">Reference proteome</keyword>
<feature type="compositionally biased region" description="Polar residues" evidence="1">
    <location>
        <begin position="751"/>
        <end position="766"/>
    </location>
</feature>
<name>A0A9D4R598_DREPO</name>
<feature type="compositionally biased region" description="Low complexity" evidence="1">
    <location>
        <begin position="496"/>
        <end position="505"/>
    </location>
</feature>
<evidence type="ECO:0000256" key="2">
    <source>
        <dbReference type="SAM" id="SignalP"/>
    </source>
</evidence>
<keyword evidence="2" id="KW-0732">Signal</keyword>
<feature type="compositionally biased region" description="Polar residues" evidence="1">
    <location>
        <begin position="374"/>
        <end position="387"/>
    </location>
</feature>
<feature type="compositionally biased region" description="Polar residues" evidence="1">
    <location>
        <begin position="910"/>
        <end position="937"/>
    </location>
</feature>
<feature type="chain" id="PRO_5038560274" evidence="2">
    <location>
        <begin position="17"/>
        <end position="1056"/>
    </location>
</feature>
<gene>
    <name evidence="3" type="ORF">DPMN_097262</name>
</gene>
<feature type="compositionally biased region" description="Low complexity" evidence="1">
    <location>
        <begin position="145"/>
        <end position="154"/>
    </location>
</feature>
<comment type="caution">
    <text evidence="3">The sequence shown here is derived from an EMBL/GenBank/DDBJ whole genome shotgun (WGS) entry which is preliminary data.</text>
</comment>
<feature type="region of interest" description="Disordered" evidence="1">
    <location>
        <begin position="709"/>
        <end position="766"/>
    </location>
</feature>
<dbReference type="OrthoDB" id="6162981at2759"/>
<feature type="compositionally biased region" description="Gly residues" evidence="1">
    <location>
        <begin position="278"/>
        <end position="290"/>
    </location>
</feature>
<evidence type="ECO:0000256" key="1">
    <source>
        <dbReference type="SAM" id="MobiDB-lite"/>
    </source>
</evidence>
<feature type="compositionally biased region" description="Low complexity" evidence="1">
    <location>
        <begin position="204"/>
        <end position="213"/>
    </location>
</feature>
<feature type="region of interest" description="Disordered" evidence="1">
    <location>
        <begin position="477"/>
        <end position="518"/>
    </location>
</feature>
<reference evidence="3" key="2">
    <citation type="submission" date="2020-11" db="EMBL/GenBank/DDBJ databases">
        <authorList>
            <person name="McCartney M.A."/>
            <person name="Auch B."/>
            <person name="Kono T."/>
            <person name="Mallez S."/>
            <person name="Becker A."/>
            <person name="Gohl D.M."/>
            <person name="Silverstein K.A.T."/>
            <person name="Koren S."/>
            <person name="Bechman K.B."/>
            <person name="Herman A."/>
            <person name="Abrahante J.E."/>
            <person name="Garbe J."/>
        </authorList>
    </citation>
    <scope>NUCLEOTIDE SEQUENCE</scope>
    <source>
        <strain evidence="3">Duluth1</strain>
        <tissue evidence="3">Whole animal</tissue>
    </source>
</reference>
<feature type="region of interest" description="Disordered" evidence="1">
    <location>
        <begin position="536"/>
        <end position="579"/>
    </location>
</feature>
<dbReference type="AlphaFoldDB" id="A0A9D4R598"/>
<proteinExistence type="predicted"/>
<evidence type="ECO:0000313" key="3">
    <source>
        <dbReference type="EMBL" id="KAH3854713.1"/>
    </source>
</evidence>
<accession>A0A9D4R598</accession>
<feature type="compositionally biased region" description="Low complexity" evidence="1">
    <location>
        <begin position="982"/>
        <end position="994"/>
    </location>
</feature>
<feature type="compositionally biased region" description="Low complexity" evidence="1">
    <location>
        <begin position="107"/>
        <end position="118"/>
    </location>
</feature>
<feature type="compositionally biased region" description="Low complexity" evidence="1">
    <location>
        <begin position="294"/>
        <end position="323"/>
    </location>
</feature>
<sequence length="1056" mass="104649">MHTLIIVCALLVSAEATRGVFKEDIKHVSAMYPHFGSFEKIRPNAKNMWHQSHLSDPYSLNNWNEMPGVELRIRRDGIFGNFDPNAFNSQIGSNFNPNTFGGGGSSGSSSGSGSSGSSMFGGGSMFNPNAMMGSMMGGASGGTSGTQQQTTGSALPTQGTSQVTSISGTASGGFDPNNAGTGGAGGFNPNTAGTASGGSGMVSGAGANKPPGVSSGGVSSGSMPSYDPNNAVNTGAKYDPNAANSGMGGSGGASPSFSNGMGMNASQQMPGGSQSGTSGSGGVTTSGSSGGINPASGFGSATSGSAPGSPSGSSSVGGSSFGSASGGTGAPQTGTAPGTGGNTGTAAGVGPVSQGGGNTQSGGSAGGTGGPNFDPNSANSMATSGFNPLNPMMGKDMSVVMGPQTQAGGNNPGGFDPSSMNAALGSQGMSLNMFGGAGGQTDLNKADAGSLMTGAQGMMAGSNTLLGGGNAVLGAGSGTGGTSAPSASNFDPNQMGSTTSPSSGGTNSGNAGGMNVFDPNAMMGGGSVNPMMPGGGMNPMMPGGSMTGGTSGTRDSSGGSNPAKPAASPLDPLGAMTGGAKNFSGGGSLMDPMGFMNGGGLTGSMGNTFSVNGRRAVRPIPVDNGRVSREASPISGGNVIDLLRTLGTYNPMDPMGFIFKGNNKDYTSGNGVDTPPYDPDNFAYLYAGSGYSPKGSQFMSDPSFIPSEINAESLDHSPNYSSNTRTATVDVGSVSSPTQPSQVGNKDSFGNAESNANENPLSSRPSISADQQIHGIVSQSLPEGIFEGLNLNASYMFPETHYSGQPGMLGIGAQFSLNEVKPEITGNIESQYIPQNIKNASETIINEPVYSGFPGMKGSDKQDQGSVGDAVRNMSGNFQPQYAGVPGMLGYGQMTSMDRDWTGSGLTDADGTSSGSSRNTGAHSYSNNQNKAGSFQATGGPGSLGTGMVPFGVNENNWKGEWPGKTDAGGDWSGDWAEKWPESAAEAGSSAGQSRQPVNHGEGSVSTHGGADKPELTAMETTLSALQRLMTMLDMVPSNMAATQNSAPSANPSSRS</sequence>
<feature type="signal peptide" evidence="2">
    <location>
        <begin position="1"/>
        <end position="16"/>
    </location>
</feature>
<evidence type="ECO:0000313" key="4">
    <source>
        <dbReference type="Proteomes" id="UP000828390"/>
    </source>
</evidence>
<feature type="compositionally biased region" description="Low complexity" evidence="1">
    <location>
        <begin position="1045"/>
        <end position="1056"/>
    </location>
</feature>
<dbReference type="Proteomes" id="UP000828390">
    <property type="component" value="Unassembled WGS sequence"/>
</dbReference>
<organism evidence="3 4">
    <name type="scientific">Dreissena polymorpha</name>
    <name type="common">Zebra mussel</name>
    <name type="synonym">Mytilus polymorpha</name>
    <dbReference type="NCBI Taxonomy" id="45954"/>
    <lineage>
        <taxon>Eukaryota</taxon>
        <taxon>Metazoa</taxon>
        <taxon>Spiralia</taxon>
        <taxon>Lophotrochozoa</taxon>
        <taxon>Mollusca</taxon>
        <taxon>Bivalvia</taxon>
        <taxon>Autobranchia</taxon>
        <taxon>Heteroconchia</taxon>
        <taxon>Euheterodonta</taxon>
        <taxon>Imparidentia</taxon>
        <taxon>Neoheterodontei</taxon>
        <taxon>Myida</taxon>
        <taxon>Dreissenoidea</taxon>
        <taxon>Dreissenidae</taxon>
        <taxon>Dreissena</taxon>
    </lineage>
</organism>